<reference evidence="3" key="1">
    <citation type="submission" date="2019-06" db="EMBL/GenBank/DDBJ databases">
        <authorList>
            <person name="Deangelis K."/>
            <person name="Huntemann M."/>
            <person name="Clum A."/>
            <person name="Pillay M."/>
            <person name="Palaniappan K."/>
            <person name="Varghese N."/>
            <person name="Mikhailova N."/>
            <person name="Stamatis D."/>
            <person name="Reddy T."/>
            <person name="Daum C."/>
            <person name="Shapiro N."/>
            <person name="Ivanova N."/>
            <person name="Kyrpides N."/>
            <person name="Woyke T."/>
        </authorList>
    </citation>
    <scope>NUCLEOTIDE SEQUENCE [LARGE SCALE GENOMIC DNA]</scope>
    <source>
        <strain evidence="3">128R</strain>
    </source>
</reference>
<dbReference type="SUPFAM" id="SSF53335">
    <property type="entry name" value="S-adenosyl-L-methionine-dependent methyltransferases"/>
    <property type="match status" value="1"/>
</dbReference>
<dbReference type="SUPFAM" id="SSF53474">
    <property type="entry name" value="alpha/beta-Hydrolases"/>
    <property type="match status" value="1"/>
</dbReference>
<proteinExistence type="predicted"/>
<name>A0A559TBC2_SERFO</name>
<feature type="domain" description="Methyltransferase" evidence="2">
    <location>
        <begin position="275"/>
        <end position="581"/>
    </location>
</feature>
<accession>A0A559TBC2</accession>
<dbReference type="AlphaFoldDB" id="A0A559TBC2"/>
<dbReference type="Pfam" id="PF12147">
    <property type="entry name" value="Methyltransf_20"/>
    <property type="match status" value="1"/>
</dbReference>
<evidence type="ECO:0000259" key="1">
    <source>
        <dbReference type="Pfam" id="PF12146"/>
    </source>
</evidence>
<dbReference type="InterPro" id="IPR029058">
    <property type="entry name" value="AB_hydrolase_fold"/>
</dbReference>
<dbReference type="InterPro" id="IPR029063">
    <property type="entry name" value="SAM-dependent_MTases_sf"/>
</dbReference>
<protein>
    <submittedName>
        <fullName evidence="3">Alpha-beta hydrolase superfamily lysophospholipase</fullName>
    </submittedName>
</protein>
<feature type="domain" description="Serine aminopeptidase S33" evidence="1">
    <location>
        <begin position="37"/>
        <end position="257"/>
    </location>
</feature>
<evidence type="ECO:0000259" key="2">
    <source>
        <dbReference type="Pfam" id="PF12147"/>
    </source>
</evidence>
<sequence>MPHTEQKKELVCQDGYHIAYRYFSSGTLSEKASSPAIILLHRKNNFPQGLTPFIRRLCLPEYRFLSLEIADDALSHCREKKASNISIQISHFQEFFEYAQSEYNIKATNVVIISFDEYATVVSSWVIDYAPSIRCAILYSPMFLFTIYDALSAYLKGNLHNLYRKLFTKKRSINESEQGRSEDVNLLNFNAFPSGILSWRSLADILFTGRRITRSTFSYPTSTQVFISEKEGLTSVCAQLKFYASIGSDKKELIVLPAVGGRYQDRDSMLLAQTRDFIVECFSKNINVHSLFNSYKEGVTKDEYEKLRLPETNLIKSAYWAVNKLALKHIGKLSDGIQLGLETGFDSGASLDYIYRNTPSGKNVLGRAIDNYYLSNIGWHCTRMRKRHVEALMVVACQRLSEEQKTIRFLDIAAGHGSYIISTIEKMQYPIAHVLMRDFEQSNVLNGEKLIQQNNLAELVTFEQGDAFSSQDLITLPQDRTLTIVSGFYELFSDNRLVLDSLNGIAHATELGGYLIYTTKLWNPKLDYMARVLTSHKQGEHWLLRRRTQLEIDQLVNQAGFVKITQRIDPWGMFSVAMAKKIAQ</sequence>
<dbReference type="InterPro" id="IPR022744">
    <property type="entry name" value="MeTrfase_dom_put"/>
</dbReference>
<reference evidence="3" key="2">
    <citation type="submission" date="2019-08" db="EMBL/GenBank/DDBJ databases">
        <title>Investigation of anaerobic lignin degradation for improved lignocellulosic biofuels.</title>
        <authorList>
            <person name="Deangelis K.PhD."/>
        </authorList>
    </citation>
    <scope>NUCLEOTIDE SEQUENCE [LARGE SCALE GENOMIC DNA]</scope>
    <source>
        <strain evidence="3">128R</strain>
    </source>
</reference>
<dbReference type="Gene3D" id="3.40.50.1820">
    <property type="entry name" value="alpha/beta hydrolase"/>
    <property type="match status" value="1"/>
</dbReference>
<dbReference type="OrthoDB" id="9806902at2"/>
<dbReference type="Pfam" id="PF12146">
    <property type="entry name" value="Hydrolase_4"/>
    <property type="match status" value="1"/>
</dbReference>
<dbReference type="GO" id="GO:0016787">
    <property type="term" value="F:hydrolase activity"/>
    <property type="evidence" value="ECO:0007669"/>
    <property type="project" value="UniProtKB-KW"/>
</dbReference>
<comment type="caution">
    <text evidence="3">The sequence shown here is derived from an EMBL/GenBank/DDBJ whole genome shotgun (WGS) entry which is preliminary data.</text>
</comment>
<evidence type="ECO:0000313" key="3">
    <source>
        <dbReference type="EMBL" id="TVZ71911.1"/>
    </source>
</evidence>
<dbReference type="Gene3D" id="3.40.50.150">
    <property type="entry name" value="Vaccinia Virus protein VP39"/>
    <property type="match status" value="1"/>
</dbReference>
<gene>
    <name evidence="3" type="ORF">FHU10_4568</name>
</gene>
<dbReference type="InterPro" id="IPR022742">
    <property type="entry name" value="Hydrolase_4"/>
</dbReference>
<keyword evidence="3" id="KW-0378">Hydrolase</keyword>
<organism evidence="3">
    <name type="scientific">Serratia fonticola</name>
    <dbReference type="NCBI Taxonomy" id="47917"/>
    <lineage>
        <taxon>Bacteria</taxon>
        <taxon>Pseudomonadati</taxon>
        <taxon>Pseudomonadota</taxon>
        <taxon>Gammaproteobacteria</taxon>
        <taxon>Enterobacterales</taxon>
        <taxon>Yersiniaceae</taxon>
        <taxon>Serratia</taxon>
    </lineage>
</organism>
<dbReference type="EMBL" id="VISQ01000001">
    <property type="protein sequence ID" value="TVZ71911.1"/>
    <property type="molecule type" value="Genomic_DNA"/>
</dbReference>